<dbReference type="PANTHER" id="PTHR43176:SF3">
    <property type="entry name" value="3-HYDROXYISOBUTYRYL-COA HYDROLASE, MITOCHONDRIAL"/>
    <property type="match status" value="1"/>
</dbReference>
<evidence type="ECO:0000259" key="4">
    <source>
        <dbReference type="Pfam" id="PF16113"/>
    </source>
</evidence>
<dbReference type="InterPro" id="IPR045004">
    <property type="entry name" value="ECH_dom"/>
</dbReference>
<keyword evidence="5" id="KW-0413">Isomerase</keyword>
<proteinExistence type="predicted"/>
<protein>
    <recommendedName>
        <fullName evidence="2">3-hydroxyisobutyryl-CoA hydrolase</fullName>
        <ecNumber evidence="2">3.1.2.4</ecNumber>
    </recommendedName>
</protein>
<accession>A0A2S9V928</accession>
<keyword evidence="3" id="KW-0378">Hydrolase</keyword>
<dbReference type="OrthoDB" id="9790967at2"/>
<dbReference type="GO" id="GO:0005829">
    <property type="term" value="C:cytosol"/>
    <property type="evidence" value="ECO:0007669"/>
    <property type="project" value="TreeGrafter"/>
</dbReference>
<feature type="domain" description="Enoyl-CoA hydratase/isomerase" evidence="4">
    <location>
        <begin position="19"/>
        <end position="357"/>
    </location>
</feature>
<dbReference type="InterPro" id="IPR032259">
    <property type="entry name" value="HIBYL-CoA-H"/>
</dbReference>
<reference evidence="6" key="1">
    <citation type="journal article" date="2020" name="Int. J. Syst. Evol. Microbiol.">
        <title>Alteromonas alba sp. nov., a marine bacterium isolated from the seawater of the West Pacific Ocean.</title>
        <authorList>
            <person name="Sun C."/>
            <person name="Wu Y.-H."/>
            <person name="Xamxidin M."/>
            <person name="Cheng H."/>
            <person name="Xu X.-W."/>
        </authorList>
    </citation>
    <scope>NUCLEOTIDE SEQUENCE [LARGE SCALE GENOMIC DNA]</scope>
    <source>
        <strain evidence="6">190</strain>
    </source>
</reference>
<comment type="catalytic activity">
    <reaction evidence="1">
        <text>3-hydroxy-2-methylpropanoyl-CoA + H2O = 3-hydroxy-2-methylpropanoate + CoA + H(+)</text>
        <dbReference type="Rhea" id="RHEA:20888"/>
        <dbReference type="ChEBI" id="CHEBI:11805"/>
        <dbReference type="ChEBI" id="CHEBI:15377"/>
        <dbReference type="ChEBI" id="CHEBI:15378"/>
        <dbReference type="ChEBI" id="CHEBI:57287"/>
        <dbReference type="ChEBI" id="CHEBI:57340"/>
        <dbReference type="EC" id="3.1.2.4"/>
    </reaction>
</comment>
<dbReference type="Proteomes" id="UP000238949">
    <property type="component" value="Unassembled WGS sequence"/>
</dbReference>
<dbReference type="EC" id="3.1.2.4" evidence="2"/>
<dbReference type="Pfam" id="PF16113">
    <property type="entry name" value="ECH_2"/>
    <property type="match status" value="1"/>
</dbReference>
<dbReference type="SUPFAM" id="SSF52096">
    <property type="entry name" value="ClpP/crotonase"/>
    <property type="match status" value="1"/>
</dbReference>
<dbReference type="EMBL" id="PVNP01000151">
    <property type="protein sequence ID" value="PRO72976.1"/>
    <property type="molecule type" value="Genomic_DNA"/>
</dbReference>
<gene>
    <name evidence="5" type="ORF">C6Y40_13875</name>
</gene>
<evidence type="ECO:0000256" key="1">
    <source>
        <dbReference type="ARBA" id="ARBA00001709"/>
    </source>
</evidence>
<dbReference type="Gene3D" id="3.90.226.10">
    <property type="entry name" value="2-enoyl-CoA Hydratase, Chain A, domain 1"/>
    <property type="match status" value="1"/>
</dbReference>
<dbReference type="GO" id="GO:0016853">
    <property type="term" value="F:isomerase activity"/>
    <property type="evidence" value="ECO:0007669"/>
    <property type="project" value="UniProtKB-KW"/>
</dbReference>
<organism evidence="5 6">
    <name type="scientific">Alteromonas alba</name>
    <dbReference type="NCBI Taxonomy" id="2079529"/>
    <lineage>
        <taxon>Bacteria</taxon>
        <taxon>Pseudomonadati</taxon>
        <taxon>Pseudomonadota</taxon>
        <taxon>Gammaproteobacteria</taxon>
        <taxon>Alteromonadales</taxon>
        <taxon>Alteromonadaceae</taxon>
        <taxon>Alteromonas/Salinimonas group</taxon>
        <taxon>Alteromonas</taxon>
    </lineage>
</organism>
<keyword evidence="6" id="KW-1185">Reference proteome</keyword>
<dbReference type="AlphaFoldDB" id="A0A2S9V928"/>
<dbReference type="PANTHER" id="PTHR43176">
    <property type="entry name" value="3-HYDROXYISOBUTYRYL-COA HYDROLASE-RELATED"/>
    <property type="match status" value="1"/>
</dbReference>
<dbReference type="GO" id="GO:0006574">
    <property type="term" value="P:L-valine catabolic process"/>
    <property type="evidence" value="ECO:0007669"/>
    <property type="project" value="TreeGrafter"/>
</dbReference>
<dbReference type="NCBIfam" id="NF004127">
    <property type="entry name" value="PRK05617.1"/>
    <property type="match status" value="1"/>
</dbReference>
<comment type="caution">
    <text evidence="5">The sequence shown here is derived from an EMBL/GenBank/DDBJ whole genome shotgun (WGS) entry which is preliminary data.</text>
</comment>
<evidence type="ECO:0000256" key="2">
    <source>
        <dbReference type="ARBA" id="ARBA00011915"/>
    </source>
</evidence>
<dbReference type="GO" id="GO:0003860">
    <property type="term" value="F:3-hydroxyisobutyryl-CoA hydrolase activity"/>
    <property type="evidence" value="ECO:0007669"/>
    <property type="project" value="UniProtKB-EC"/>
</dbReference>
<evidence type="ECO:0000313" key="5">
    <source>
        <dbReference type="EMBL" id="PRO72976.1"/>
    </source>
</evidence>
<sequence length="371" mass="40365">MTDKLQSSLIPTRCGRQIGHLQLNKPKALNALDLDMAIAMQQQLDAWRTDDSVLMVVISGSGPKAFCAGGDIVSMYQAMQSAANQIPEFIAEFFATEYRLDYTIHTYDKPIIAWGEGIVMGGGIGLLAGASHRLLTASSRLAMPEITIGLYPDVGASYFLSRAPGQSGLFAGLTGASLNAADGLFIGLGDYIMANEFLPSLLQALGDTQWQDGQVTAQLDKLCERYQLSADERPEAQLAVHQHSIDEALQGCTSASEAVKAILAMPSAEDEWLSKAQHSLSKGSPITMHLVWEQTRRGKSLSLAECFEMELIMSCRCAESGEFAEGVRALLIDKDKQPKWRFADVDSVTEDIVELHFTSPWEQSPLTLSGE</sequence>
<evidence type="ECO:0000256" key="3">
    <source>
        <dbReference type="ARBA" id="ARBA00022801"/>
    </source>
</evidence>
<dbReference type="InterPro" id="IPR029045">
    <property type="entry name" value="ClpP/crotonase-like_dom_sf"/>
</dbReference>
<dbReference type="CDD" id="cd06558">
    <property type="entry name" value="crotonase-like"/>
    <property type="match status" value="1"/>
</dbReference>
<dbReference type="RefSeq" id="WP_105935108.1">
    <property type="nucleotide sequence ID" value="NZ_PVNP01000151.1"/>
</dbReference>
<evidence type="ECO:0000313" key="6">
    <source>
        <dbReference type="Proteomes" id="UP000238949"/>
    </source>
</evidence>
<name>A0A2S9V928_9ALTE</name>